<gene>
    <name evidence="3 6" type="primary">rimP</name>
    <name evidence="6" type="ORF">HW932_05240</name>
</gene>
<dbReference type="NCBIfam" id="NF000927">
    <property type="entry name" value="PRK00092.1-1"/>
    <property type="match status" value="1"/>
</dbReference>
<dbReference type="EMBL" id="JABZEO010000003">
    <property type="protein sequence ID" value="NVZ08663.1"/>
    <property type="molecule type" value="Genomic_DNA"/>
</dbReference>
<comment type="caution">
    <text evidence="6">The sequence shown here is derived from an EMBL/GenBank/DDBJ whole genome shotgun (WGS) entry which is preliminary data.</text>
</comment>
<keyword evidence="1 3" id="KW-0963">Cytoplasm</keyword>
<dbReference type="Pfam" id="PF02576">
    <property type="entry name" value="RimP_N"/>
    <property type="match status" value="1"/>
</dbReference>
<keyword evidence="7" id="KW-1185">Reference proteome</keyword>
<evidence type="ECO:0000256" key="2">
    <source>
        <dbReference type="ARBA" id="ARBA00022517"/>
    </source>
</evidence>
<sequence length="158" mass="17621">MQPADSQLTLLARRVVEPLGYELVGVEYFQKGGGATLRVYIDHERGITLDDCTAVSHQLSGVLDVEDPISDQYDLEVSSPGLDRPLVFPEHFERFAGSRVRVRLSEKVEGRRKLEGVLLGLAPSGIALRAEERDWEIPLTSIDSARLIPDFRARPDSH</sequence>
<reference evidence="6 7" key="1">
    <citation type="submission" date="2020-06" db="EMBL/GenBank/DDBJ databases">
        <title>Whole-genome sequence of Allochromatium humboldtianum DSM 21881, type strain.</title>
        <authorList>
            <person name="Kyndt J.A."/>
            <person name="Meyer T.E."/>
        </authorList>
    </citation>
    <scope>NUCLEOTIDE SEQUENCE [LARGE SCALE GENOMIC DNA]</scope>
    <source>
        <strain evidence="6 7">DSM 21881</strain>
    </source>
</reference>
<feature type="domain" description="Ribosome maturation factor RimP C-terminal" evidence="5">
    <location>
        <begin position="88"/>
        <end position="151"/>
    </location>
</feature>
<dbReference type="HAMAP" id="MF_01077">
    <property type="entry name" value="RimP"/>
    <property type="match status" value="1"/>
</dbReference>
<accession>A0A850RHX0</accession>
<dbReference type="Pfam" id="PF17384">
    <property type="entry name" value="DUF150_C"/>
    <property type="match status" value="1"/>
</dbReference>
<dbReference type="FunFam" id="3.30.300.70:FF:000001">
    <property type="entry name" value="Ribosome maturation factor RimP"/>
    <property type="match status" value="1"/>
</dbReference>
<dbReference type="InterPro" id="IPR035956">
    <property type="entry name" value="RimP_N_sf"/>
</dbReference>
<dbReference type="GO" id="GO:0000028">
    <property type="term" value="P:ribosomal small subunit assembly"/>
    <property type="evidence" value="ECO:0007669"/>
    <property type="project" value="TreeGrafter"/>
</dbReference>
<evidence type="ECO:0000259" key="5">
    <source>
        <dbReference type="Pfam" id="PF17384"/>
    </source>
</evidence>
<name>A0A850RHX0_9GAMM</name>
<dbReference type="PANTHER" id="PTHR33867">
    <property type="entry name" value="RIBOSOME MATURATION FACTOR RIMP"/>
    <property type="match status" value="1"/>
</dbReference>
<dbReference type="Gene3D" id="2.30.30.180">
    <property type="entry name" value="Ribosome maturation factor RimP, C-terminal domain"/>
    <property type="match status" value="1"/>
</dbReference>
<dbReference type="GO" id="GO:0006412">
    <property type="term" value="P:translation"/>
    <property type="evidence" value="ECO:0007669"/>
    <property type="project" value="TreeGrafter"/>
</dbReference>
<dbReference type="InterPro" id="IPR036847">
    <property type="entry name" value="RimP_C_sf"/>
</dbReference>
<comment type="similarity">
    <text evidence="3">Belongs to the RimP family.</text>
</comment>
<evidence type="ECO:0000256" key="1">
    <source>
        <dbReference type="ARBA" id="ARBA00022490"/>
    </source>
</evidence>
<evidence type="ECO:0000313" key="6">
    <source>
        <dbReference type="EMBL" id="NVZ08663.1"/>
    </source>
</evidence>
<dbReference type="PANTHER" id="PTHR33867:SF1">
    <property type="entry name" value="RIBOSOME MATURATION FACTOR RIMP"/>
    <property type="match status" value="1"/>
</dbReference>
<dbReference type="CDD" id="cd01734">
    <property type="entry name" value="YlxS_C"/>
    <property type="match status" value="1"/>
</dbReference>
<feature type="domain" description="Ribosome maturation factor RimP N-terminal" evidence="4">
    <location>
        <begin position="12"/>
        <end position="83"/>
    </location>
</feature>
<dbReference type="InterPro" id="IPR028989">
    <property type="entry name" value="RimP_N"/>
</dbReference>
<evidence type="ECO:0000313" key="7">
    <source>
        <dbReference type="Proteomes" id="UP000592294"/>
    </source>
</evidence>
<dbReference type="Proteomes" id="UP000592294">
    <property type="component" value="Unassembled WGS sequence"/>
</dbReference>
<dbReference type="SUPFAM" id="SSF74942">
    <property type="entry name" value="YhbC-like, C-terminal domain"/>
    <property type="match status" value="1"/>
</dbReference>
<protein>
    <recommendedName>
        <fullName evidence="3">Ribosome maturation factor RimP</fullName>
    </recommendedName>
</protein>
<dbReference type="Gene3D" id="3.30.300.70">
    <property type="entry name" value="RimP-like superfamily, N-terminal"/>
    <property type="match status" value="1"/>
</dbReference>
<dbReference type="AlphaFoldDB" id="A0A850RHX0"/>
<comment type="function">
    <text evidence="3">Required for maturation of 30S ribosomal subunits.</text>
</comment>
<dbReference type="SUPFAM" id="SSF75420">
    <property type="entry name" value="YhbC-like, N-terminal domain"/>
    <property type="match status" value="1"/>
</dbReference>
<dbReference type="RefSeq" id="WP_176975448.1">
    <property type="nucleotide sequence ID" value="NZ_JABZEO010000003.1"/>
</dbReference>
<dbReference type="InterPro" id="IPR003728">
    <property type="entry name" value="Ribosome_maturation_RimP"/>
</dbReference>
<organism evidence="6 7">
    <name type="scientific">Allochromatium humboldtianum</name>
    <dbReference type="NCBI Taxonomy" id="504901"/>
    <lineage>
        <taxon>Bacteria</taxon>
        <taxon>Pseudomonadati</taxon>
        <taxon>Pseudomonadota</taxon>
        <taxon>Gammaproteobacteria</taxon>
        <taxon>Chromatiales</taxon>
        <taxon>Chromatiaceae</taxon>
        <taxon>Allochromatium</taxon>
    </lineage>
</organism>
<evidence type="ECO:0000259" key="4">
    <source>
        <dbReference type="Pfam" id="PF02576"/>
    </source>
</evidence>
<dbReference type="GO" id="GO:0005829">
    <property type="term" value="C:cytosol"/>
    <property type="evidence" value="ECO:0007669"/>
    <property type="project" value="TreeGrafter"/>
</dbReference>
<dbReference type="InterPro" id="IPR028998">
    <property type="entry name" value="RimP_C"/>
</dbReference>
<keyword evidence="2 3" id="KW-0690">Ribosome biogenesis</keyword>
<evidence type="ECO:0000256" key="3">
    <source>
        <dbReference type="HAMAP-Rule" id="MF_01077"/>
    </source>
</evidence>
<comment type="subcellular location">
    <subcellularLocation>
        <location evidence="3">Cytoplasm</location>
    </subcellularLocation>
</comment>
<proteinExistence type="inferred from homology"/>